<dbReference type="Pfam" id="PF04085">
    <property type="entry name" value="MreC"/>
    <property type="match status" value="1"/>
</dbReference>
<dbReference type="PANTHER" id="PTHR34138:SF1">
    <property type="entry name" value="CELL SHAPE-DETERMINING PROTEIN MREC"/>
    <property type="match status" value="1"/>
</dbReference>
<dbReference type="EMBL" id="MHLE01000044">
    <property type="protein sequence ID" value="OGZ01998.1"/>
    <property type="molecule type" value="Genomic_DNA"/>
</dbReference>
<evidence type="ECO:0000256" key="3">
    <source>
        <dbReference type="ARBA" id="ARBA00022960"/>
    </source>
</evidence>
<dbReference type="Proteomes" id="UP000178599">
    <property type="component" value="Unassembled WGS sequence"/>
</dbReference>
<evidence type="ECO:0000313" key="6">
    <source>
        <dbReference type="EMBL" id="OGZ01998.1"/>
    </source>
</evidence>
<organism evidence="6 7">
    <name type="scientific">Candidatus Liptonbacteria bacterium RIFOXYB1_FULL_36_10</name>
    <dbReference type="NCBI Taxonomy" id="1798654"/>
    <lineage>
        <taxon>Bacteria</taxon>
        <taxon>Candidatus Liptoniibacteriota</taxon>
    </lineage>
</organism>
<evidence type="ECO:0000259" key="5">
    <source>
        <dbReference type="Pfam" id="PF04085"/>
    </source>
</evidence>
<dbReference type="InterPro" id="IPR055342">
    <property type="entry name" value="MreC_beta-barrel_core"/>
</dbReference>
<evidence type="ECO:0000256" key="4">
    <source>
        <dbReference type="ARBA" id="ARBA00032089"/>
    </source>
</evidence>
<reference evidence="6 7" key="1">
    <citation type="journal article" date="2016" name="Nat. Commun.">
        <title>Thousands of microbial genomes shed light on interconnected biogeochemical processes in an aquifer system.</title>
        <authorList>
            <person name="Anantharaman K."/>
            <person name="Brown C.T."/>
            <person name="Hug L.A."/>
            <person name="Sharon I."/>
            <person name="Castelle C.J."/>
            <person name="Probst A.J."/>
            <person name="Thomas B.C."/>
            <person name="Singh A."/>
            <person name="Wilkins M.J."/>
            <person name="Karaoz U."/>
            <person name="Brodie E.L."/>
            <person name="Williams K.H."/>
            <person name="Hubbard S.S."/>
            <person name="Banfield J.F."/>
        </authorList>
    </citation>
    <scope>NUCLEOTIDE SEQUENCE [LARGE SCALE GENOMIC DNA]</scope>
</reference>
<evidence type="ECO:0000256" key="2">
    <source>
        <dbReference type="ARBA" id="ARBA00013855"/>
    </source>
</evidence>
<gene>
    <name evidence="6" type="ORF">A2390_02365</name>
</gene>
<dbReference type="GO" id="GO:0008360">
    <property type="term" value="P:regulation of cell shape"/>
    <property type="evidence" value="ECO:0007669"/>
    <property type="project" value="UniProtKB-KW"/>
</dbReference>
<dbReference type="GO" id="GO:0005886">
    <property type="term" value="C:plasma membrane"/>
    <property type="evidence" value="ECO:0007669"/>
    <property type="project" value="TreeGrafter"/>
</dbReference>
<evidence type="ECO:0000313" key="7">
    <source>
        <dbReference type="Proteomes" id="UP000178599"/>
    </source>
</evidence>
<sequence length="233" mass="26130">MKQKIIKSLIIAFAVLVILSMVFGGNFFFKIKTGFLENKEPSEIFSIKQENLFLKGEILRLEKLIPKSGEISPSLKSELEAYVYASYPFSDKSRLTINKGSQDSVEEKSPIVFQGVLLGQIFEVFPEYSSFRTLFEPGWEFPVYIGKELARGLYKGGLEPKVELISKKLQIEAGDLILTADPKLFPPGLIIGKVSRVEGEESSPFWSAPVAFSYNLNEIRKVNILSLPLPTGR</sequence>
<dbReference type="Gene3D" id="2.40.10.340">
    <property type="entry name" value="Rod shape-determining protein MreC, domain 1"/>
    <property type="match status" value="1"/>
</dbReference>
<dbReference type="InterPro" id="IPR007221">
    <property type="entry name" value="MreC"/>
</dbReference>
<keyword evidence="3" id="KW-0133">Cell shape</keyword>
<comment type="similarity">
    <text evidence="1">Belongs to the MreC family.</text>
</comment>
<feature type="domain" description="Rod shape-determining protein MreC beta-barrel core" evidence="5">
    <location>
        <begin position="91"/>
        <end position="225"/>
    </location>
</feature>
<comment type="caution">
    <text evidence="6">The sequence shown here is derived from an EMBL/GenBank/DDBJ whole genome shotgun (WGS) entry which is preliminary data.</text>
</comment>
<accession>A0A1G2CNG9</accession>
<name>A0A1G2CNG9_9BACT</name>
<dbReference type="InterPro" id="IPR042177">
    <property type="entry name" value="Cell/Rod_1"/>
</dbReference>
<dbReference type="AlphaFoldDB" id="A0A1G2CNG9"/>
<protein>
    <recommendedName>
        <fullName evidence="2">Cell shape-determining protein MreC</fullName>
    </recommendedName>
    <alternativeName>
        <fullName evidence="4">Cell shape protein MreC</fullName>
    </alternativeName>
</protein>
<dbReference type="PANTHER" id="PTHR34138">
    <property type="entry name" value="CELL SHAPE-DETERMINING PROTEIN MREC"/>
    <property type="match status" value="1"/>
</dbReference>
<proteinExistence type="inferred from homology"/>
<dbReference type="InterPro" id="IPR042175">
    <property type="entry name" value="Cell/Rod_MreC_2"/>
</dbReference>
<dbReference type="Gene3D" id="2.40.10.350">
    <property type="entry name" value="Rod shape-determining protein MreC, domain 2"/>
    <property type="match status" value="1"/>
</dbReference>
<evidence type="ECO:0000256" key="1">
    <source>
        <dbReference type="ARBA" id="ARBA00009369"/>
    </source>
</evidence>